<dbReference type="InterPro" id="IPR023353">
    <property type="entry name" value="LemA-like_dom_sf"/>
</dbReference>
<reference evidence="6" key="2">
    <citation type="submission" date="2023-04" db="EMBL/GenBank/DDBJ databases">
        <authorList>
            <person name="Sun J.-Q."/>
        </authorList>
    </citation>
    <scope>NUCLEOTIDE SEQUENCE</scope>
    <source>
        <strain evidence="6">CC-YY355</strain>
    </source>
</reference>
<comment type="similarity">
    <text evidence="2">Belongs to the LemA family.</text>
</comment>
<keyword evidence="7" id="KW-1185">Reference proteome</keyword>
<dbReference type="Proteomes" id="UP001160550">
    <property type="component" value="Unassembled WGS sequence"/>
</dbReference>
<keyword evidence="4" id="KW-1133">Transmembrane helix</keyword>
<dbReference type="Gene3D" id="1.20.1440.20">
    <property type="entry name" value="LemA-like domain"/>
    <property type="match status" value="1"/>
</dbReference>
<comment type="subcellular location">
    <subcellularLocation>
        <location evidence="1">Membrane</location>
        <topology evidence="1">Single-pass membrane protein</topology>
    </subcellularLocation>
</comment>
<protein>
    <submittedName>
        <fullName evidence="6">LemA family protein</fullName>
    </submittedName>
</protein>
<keyword evidence="3" id="KW-0812">Transmembrane</keyword>
<evidence type="ECO:0000256" key="4">
    <source>
        <dbReference type="ARBA" id="ARBA00022989"/>
    </source>
</evidence>
<dbReference type="PANTHER" id="PTHR34478:SF1">
    <property type="entry name" value="PROTEIN LEMA"/>
    <property type="match status" value="1"/>
</dbReference>
<comment type="caution">
    <text evidence="6">The sequence shown here is derived from an EMBL/GenBank/DDBJ whole genome shotgun (WGS) entry which is preliminary data.</text>
</comment>
<dbReference type="RefSeq" id="WP_280940724.1">
    <property type="nucleotide sequence ID" value="NZ_JARYGX010000003.1"/>
</dbReference>
<evidence type="ECO:0000256" key="3">
    <source>
        <dbReference type="ARBA" id="ARBA00022692"/>
    </source>
</evidence>
<dbReference type="EMBL" id="JARYGX010000003">
    <property type="protein sequence ID" value="MDH7451516.1"/>
    <property type="molecule type" value="Genomic_DNA"/>
</dbReference>
<evidence type="ECO:0000313" key="7">
    <source>
        <dbReference type="Proteomes" id="UP001160550"/>
    </source>
</evidence>
<name>A0ABT6MLJ6_9GAMM</name>
<sequence>MHPLFLLLLCLLLALSAWAVLVFNRLVRLRNQVRTAWADIDVQLLRRHDLVPQLVAAVQAYAGHEQALLEAATALRAQALAGPGRPRLAEVEAALEQAIGRLFALREAYPELKASGNFAQLQRDLVDVEEHLQYARRFYNGAVRDYNDATQRVPDLLVARAAGFAPEDFFEAGDAQRAPVRVRLP</sequence>
<keyword evidence="5" id="KW-0472">Membrane</keyword>
<gene>
    <name evidence="6" type="ORF">QF205_00275</name>
</gene>
<evidence type="ECO:0000256" key="2">
    <source>
        <dbReference type="ARBA" id="ARBA00008854"/>
    </source>
</evidence>
<dbReference type="InterPro" id="IPR007156">
    <property type="entry name" value="MamQ_LemA"/>
</dbReference>
<evidence type="ECO:0000256" key="5">
    <source>
        <dbReference type="ARBA" id="ARBA00023136"/>
    </source>
</evidence>
<dbReference type="Pfam" id="PF04011">
    <property type="entry name" value="LemA"/>
    <property type="match status" value="1"/>
</dbReference>
<organism evidence="6 7">
    <name type="scientific">Luteimonas composti</name>
    <dbReference type="NCBI Taxonomy" id="398257"/>
    <lineage>
        <taxon>Bacteria</taxon>
        <taxon>Pseudomonadati</taxon>
        <taxon>Pseudomonadota</taxon>
        <taxon>Gammaproteobacteria</taxon>
        <taxon>Lysobacterales</taxon>
        <taxon>Lysobacteraceae</taxon>
        <taxon>Luteimonas</taxon>
    </lineage>
</organism>
<evidence type="ECO:0000256" key="1">
    <source>
        <dbReference type="ARBA" id="ARBA00004167"/>
    </source>
</evidence>
<reference evidence="6" key="1">
    <citation type="journal article" date="2007" name="Int. J. Syst. Evol. Microbiol.">
        <title>Luteimonas composti sp. nov., a moderately thermophilic bacterium isolated from food waste.</title>
        <authorList>
            <person name="Young C.C."/>
            <person name="Kampfer P."/>
            <person name="Chen W.M."/>
            <person name="Yen W.S."/>
            <person name="Arun A.B."/>
            <person name="Lai W.A."/>
            <person name="Shen F.T."/>
            <person name="Rekha P.D."/>
            <person name="Lin K.Y."/>
            <person name="Chou J.H."/>
        </authorList>
    </citation>
    <scope>NUCLEOTIDE SEQUENCE</scope>
    <source>
        <strain evidence="6">CC-YY355</strain>
    </source>
</reference>
<proteinExistence type="inferred from homology"/>
<dbReference type="PANTHER" id="PTHR34478">
    <property type="entry name" value="PROTEIN LEMA"/>
    <property type="match status" value="1"/>
</dbReference>
<dbReference type="SUPFAM" id="SSF140478">
    <property type="entry name" value="LemA-like"/>
    <property type="match status" value="1"/>
</dbReference>
<accession>A0ABT6MLJ6</accession>
<evidence type="ECO:0000313" key="6">
    <source>
        <dbReference type="EMBL" id="MDH7451516.1"/>
    </source>
</evidence>